<dbReference type="InterPro" id="IPR016032">
    <property type="entry name" value="Sig_transdc_resp-reg_C-effctor"/>
</dbReference>
<keyword evidence="6" id="KW-1185">Reference proteome</keyword>
<feature type="domain" description="HTH luxR-type" evidence="4">
    <location>
        <begin position="928"/>
        <end position="993"/>
    </location>
</feature>
<dbReference type="PRINTS" id="PR00038">
    <property type="entry name" value="HTHLUXR"/>
</dbReference>
<dbReference type="Pfam" id="PF00196">
    <property type="entry name" value="GerE"/>
    <property type="match status" value="1"/>
</dbReference>
<evidence type="ECO:0000313" key="5">
    <source>
        <dbReference type="EMBL" id="TYR65355.1"/>
    </source>
</evidence>
<dbReference type="GO" id="GO:0006355">
    <property type="term" value="P:regulation of DNA-templated transcription"/>
    <property type="evidence" value="ECO:0007669"/>
    <property type="project" value="InterPro"/>
</dbReference>
<reference evidence="5 6" key="1">
    <citation type="submission" date="2019-08" db="EMBL/GenBank/DDBJ databases">
        <title>Draft genome for granaticin producer strain Streptomyces parvus C05.</title>
        <authorList>
            <person name="Gonzalez-Pimentel J.L."/>
        </authorList>
    </citation>
    <scope>NUCLEOTIDE SEQUENCE [LARGE SCALE GENOMIC DNA]</scope>
    <source>
        <strain evidence="5 6">C05</strain>
    </source>
</reference>
<dbReference type="EMBL" id="VSZQ01000024">
    <property type="protein sequence ID" value="TYR65355.1"/>
    <property type="molecule type" value="Genomic_DNA"/>
</dbReference>
<evidence type="ECO:0000259" key="4">
    <source>
        <dbReference type="PROSITE" id="PS50043"/>
    </source>
</evidence>
<proteinExistence type="predicted"/>
<evidence type="ECO:0000313" key="6">
    <source>
        <dbReference type="Proteomes" id="UP000323242"/>
    </source>
</evidence>
<dbReference type="InterPro" id="IPR011990">
    <property type="entry name" value="TPR-like_helical_dom_sf"/>
</dbReference>
<dbReference type="GO" id="GO:0005737">
    <property type="term" value="C:cytoplasm"/>
    <property type="evidence" value="ECO:0007669"/>
    <property type="project" value="TreeGrafter"/>
</dbReference>
<protein>
    <submittedName>
        <fullName evidence="5">AAA family ATPase</fullName>
    </submittedName>
</protein>
<dbReference type="SMART" id="SM00421">
    <property type="entry name" value="HTH_LUXR"/>
    <property type="match status" value="1"/>
</dbReference>
<gene>
    <name evidence="5" type="ORF">FY004_06475</name>
</gene>
<dbReference type="Proteomes" id="UP000323242">
    <property type="component" value="Unassembled WGS sequence"/>
</dbReference>
<dbReference type="PROSITE" id="PS00622">
    <property type="entry name" value="HTH_LUXR_1"/>
    <property type="match status" value="1"/>
</dbReference>
<dbReference type="SUPFAM" id="SSF48452">
    <property type="entry name" value="TPR-like"/>
    <property type="match status" value="1"/>
</dbReference>
<dbReference type="Gene3D" id="1.25.40.10">
    <property type="entry name" value="Tetratricopeptide repeat domain"/>
    <property type="match status" value="1"/>
</dbReference>
<name>A0A5D4JLZ5_9ACTN</name>
<sequence>MDRDPPRARGRFVGRSAELAVLREEFARSRNGPGRVVLVTGDTGVGKSRLVAEFLARHVTDGARGNEVGTSALALLGGCMPRHGELLPYAPLWDAANRFSLPLSAREGEAVRARDRLSRHLRSISAPAEAEQAHEKLLPPVVATTLALERLREDRQLVLVLEDLHWGDPSTQALLTYLVRTGRPKGALVIGTYRDDEPTQHSSHSWPAELELMGARRLWLAELDHDTAGAVARAMLGPGEAVSRVESVVERSGGNPLALEQLCLSAEGAGPTSLADILTARVESLSPRSRSVLNAVAVAGGRVSHRLLAHVMALEDSVLLTALDEARRRYLVRSGPGREYALRHPLMGEVLYGTMLPGERQGYHRALALTLTRHPHLSGQQGSGLWAQVAHHFGAADEHEDALGALLRAGLAAHEVSAVSEARRHLSRAEALWSLLPEADRALPTGRDELRLHLAEVSYLDGDATVAVQWIRRVLNGLDTASSPVKAAVLYERLGRYLWAAGRSSAEMLAACREAVRHAPHSAPRERAQALASMAQALLLSTRFTEADEECRQALQLAEAAGIPRVAAHAATTLGVVESLSGRQASGIARLRVAAGIADAHGLPEDRLRARGNLGVTLALAGRMQEAADVLLPTLDQAKSWDMEDSHGAFLLSNALGVLFDLGRWDEVEERLRDARVGAGSLRASAALDIVSARIRAARGDFDASEHLLQRVGARLDEGGDSWANGQLLVARTELATWRSDHSASRLCTREFLELHGTATPDNEMRAEALAPLMRAEAEHRRFRRATGLPLRTEDNSTVTRLVDHLASLENRSVSPVAAAHLASARAELARMSDDAAPSVWRALASRYRKLANPVNIAYARWREAEALALAKEERPRALRGLTEALQTAESLRLEPMLHDLRKLSESLELRPASKSVRKATPEAAVRPSQPVTSLSPRQQEVLRRLARGDTNRQISEELFISEKTVAIHVSRLLAKLGATNRGQAAAMAHQQGW</sequence>
<dbReference type="GO" id="GO:0004016">
    <property type="term" value="F:adenylate cyclase activity"/>
    <property type="evidence" value="ECO:0007669"/>
    <property type="project" value="TreeGrafter"/>
</dbReference>
<dbReference type="SUPFAM" id="SSF46894">
    <property type="entry name" value="C-terminal effector domain of the bipartite response regulators"/>
    <property type="match status" value="1"/>
</dbReference>
<evidence type="ECO:0000256" key="3">
    <source>
        <dbReference type="SAM" id="MobiDB-lite"/>
    </source>
</evidence>
<dbReference type="GO" id="GO:0003677">
    <property type="term" value="F:DNA binding"/>
    <property type="evidence" value="ECO:0007669"/>
    <property type="project" value="InterPro"/>
</dbReference>
<dbReference type="Gene3D" id="1.10.10.10">
    <property type="entry name" value="Winged helix-like DNA-binding domain superfamily/Winged helix DNA-binding domain"/>
    <property type="match status" value="1"/>
</dbReference>
<dbReference type="InterPro" id="IPR041664">
    <property type="entry name" value="AAA_16"/>
</dbReference>
<dbReference type="AlphaFoldDB" id="A0A5D4JLZ5"/>
<dbReference type="RefSeq" id="WP_148901761.1">
    <property type="nucleotide sequence ID" value="NZ_VSZQ01000024.1"/>
</dbReference>
<dbReference type="SUPFAM" id="SSF52540">
    <property type="entry name" value="P-loop containing nucleoside triphosphate hydrolases"/>
    <property type="match status" value="1"/>
</dbReference>
<dbReference type="PANTHER" id="PTHR16305:SF28">
    <property type="entry name" value="GUANYLATE CYCLASE DOMAIN-CONTAINING PROTEIN"/>
    <property type="match status" value="1"/>
</dbReference>
<evidence type="ECO:0000256" key="2">
    <source>
        <dbReference type="ARBA" id="ARBA00022840"/>
    </source>
</evidence>
<dbReference type="Pfam" id="PF13191">
    <property type="entry name" value="AAA_16"/>
    <property type="match status" value="1"/>
</dbReference>
<keyword evidence="1" id="KW-0547">Nucleotide-binding</keyword>
<organism evidence="5 6">
    <name type="scientific">Streptomyces parvus</name>
    <dbReference type="NCBI Taxonomy" id="66428"/>
    <lineage>
        <taxon>Bacteria</taxon>
        <taxon>Bacillati</taxon>
        <taxon>Actinomycetota</taxon>
        <taxon>Actinomycetes</taxon>
        <taxon>Kitasatosporales</taxon>
        <taxon>Streptomycetaceae</taxon>
        <taxon>Streptomyces</taxon>
    </lineage>
</organism>
<dbReference type="CDD" id="cd06170">
    <property type="entry name" value="LuxR_C_like"/>
    <property type="match status" value="1"/>
</dbReference>
<dbReference type="InterPro" id="IPR027417">
    <property type="entry name" value="P-loop_NTPase"/>
</dbReference>
<dbReference type="PANTHER" id="PTHR16305">
    <property type="entry name" value="TESTICULAR SOLUBLE ADENYLYL CYCLASE"/>
    <property type="match status" value="1"/>
</dbReference>
<dbReference type="Gene3D" id="3.40.50.300">
    <property type="entry name" value="P-loop containing nucleotide triphosphate hydrolases"/>
    <property type="match status" value="1"/>
</dbReference>
<feature type="region of interest" description="Disordered" evidence="3">
    <location>
        <begin position="912"/>
        <end position="937"/>
    </location>
</feature>
<keyword evidence="2" id="KW-0067">ATP-binding</keyword>
<accession>A0A5D4JLZ5</accession>
<comment type="caution">
    <text evidence="5">The sequence shown here is derived from an EMBL/GenBank/DDBJ whole genome shotgun (WGS) entry which is preliminary data.</text>
</comment>
<dbReference type="InterPro" id="IPR036388">
    <property type="entry name" value="WH-like_DNA-bd_sf"/>
</dbReference>
<dbReference type="InterPro" id="IPR000792">
    <property type="entry name" value="Tscrpt_reg_LuxR_C"/>
</dbReference>
<evidence type="ECO:0000256" key="1">
    <source>
        <dbReference type="ARBA" id="ARBA00022741"/>
    </source>
</evidence>
<dbReference type="PROSITE" id="PS50043">
    <property type="entry name" value="HTH_LUXR_2"/>
    <property type="match status" value="1"/>
</dbReference>
<dbReference type="GO" id="GO:0005524">
    <property type="term" value="F:ATP binding"/>
    <property type="evidence" value="ECO:0007669"/>
    <property type="project" value="UniProtKB-KW"/>
</dbReference>